<feature type="transmembrane region" description="Helical" evidence="2">
    <location>
        <begin position="69"/>
        <end position="88"/>
    </location>
</feature>
<feature type="region of interest" description="Disordered" evidence="1">
    <location>
        <begin position="207"/>
        <end position="229"/>
    </location>
</feature>
<evidence type="ECO:0000256" key="2">
    <source>
        <dbReference type="SAM" id="Phobius"/>
    </source>
</evidence>
<reference evidence="3 4" key="1">
    <citation type="journal article" date="2020" name="ISME J.">
        <title>Uncovering the hidden diversity of litter-decomposition mechanisms in mushroom-forming fungi.</title>
        <authorList>
            <person name="Floudas D."/>
            <person name="Bentzer J."/>
            <person name="Ahren D."/>
            <person name="Johansson T."/>
            <person name="Persson P."/>
            <person name="Tunlid A."/>
        </authorList>
    </citation>
    <scope>NUCLEOTIDE SEQUENCE [LARGE SCALE GENOMIC DNA]</scope>
    <source>
        <strain evidence="3 4">CBS 406.79</strain>
    </source>
</reference>
<evidence type="ECO:0000256" key="1">
    <source>
        <dbReference type="SAM" id="MobiDB-lite"/>
    </source>
</evidence>
<protein>
    <recommendedName>
        <fullName evidence="5">Mitochondrial adapter protein MCP1 transmembrane domain-containing protein</fullName>
    </recommendedName>
</protein>
<feature type="transmembrane region" description="Helical" evidence="2">
    <location>
        <begin position="238"/>
        <end position="255"/>
    </location>
</feature>
<organism evidence="3 4">
    <name type="scientific">Collybiopsis confluens</name>
    <dbReference type="NCBI Taxonomy" id="2823264"/>
    <lineage>
        <taxon>Eukaryota</taxon>
        <taxon>Fungi</taxon>
        <taxon>Dikarya</taxon>
        <taxon>Basidiomycota</taxon>
        <taxon>Agaricomycotina</taxon>
        <taxon>Agaricomycetes</taxon>
        <taxon>Agaricomycetidae</taxon>
        <taxon>Agaricales</taxon>
        <taxon>Marasmiineae</taxon>
        <taxon>Omphalotaceae</taxon>
        <taxon>Collybiopsis</taxon>
    </lineage>
</organism>
<dbReference type="Proteomes" id="UP000518752">
    <property type="component" value="Unassembled WGS sequence"/>
</dbReference>
<keyword evidence="2" id="KW-0472">Membrane</keyword>
<evidence type="ECO:0000313" key="3">
    <source>
        <dbReference type="EMBL" id="KAF5364527.1"/>
    </source>
</evidence>
<dbReference type="GO" id="GO:0055088">
    <property type="term" value="P:lipid homeostasis"/>
    <property type="evidence" value="ECO:0007669"/>
    <property type="project" value="InterPro"/>
</dbReference>
<accession>A0A8H5GGJ2</accession>
<dbReference type="InterPro" id="IPR039960">
    <property type="entry name" value="MCP1"/>
</dbReference>
<feature type="compositionally biased region" description="Polar residues" evidence="1">
    <location>
        <begin position="207"/>
        <end position="219"/>
    </location>
</feature>
<evidence type="ECO:0008006" key="5">
    <source>
        <dbReference type="Google" id="ProtNLM"/>
    </source>
</evidence>
<dbReference type="AlphaFoldDB" id="A0A8H5GGJ2"/>
<keyword evidence="4" id="KW-1185">Reference proteome</keyword>
<keyword evidence="2" id="KW-0812">Transmembrane</keyword>
<keyword evidence="2" id="KW-1133">Transmembrane helix</keyword>
<dbReference type="OrthoDB" id="10259513at2759"/>
<dbReference type="EMBL" id="JAACJN010000185">
    <property type="protein sequence ID" value="KAF5364527.1"/>
    <property type="molecule type" value="Genomic_DNA"/>
</dbReference>
<proteinExistence type="predicted"/>
<name>A0A8H5GGJ2_9AGAR</name>
<sequence>MDPADSRSFRHKLIKILTKTSHISAPFITTFLLIHLSAPVMANVGGSSLSSQVMLLGREYYQTALGEPYLVLGPLAVHALSGIVRRALIIYPKLKKSLSSPAEKTGHSISPLSNFFRRLPAALPSSTLQLTAYSVLLLLPIHFGIHRLAPTESSPPVLSLGPSELDYSFVQYGLQNWPIRTWTMYTVLVGATILHAVEGARVLVGSSTPTPSSLESQSAEKPWNDPKTPMSPRLRRKVLAAALALPVLSGLYFLYTEPLYIFTGMAKRLAGVYRSSWIYCSH</sequence>
<comment type="caution">
    <text evidence="3">The sequence shown here is derived from an EMBL/GenBank/DDBJ whole genome shotgun (WGS) entry which is preliminary data.</text>
</comment>
<dbReference type="PANTHER" id="PTHR38409:SF1">
    <property type="entry name" value="MITOCHONDRIAL ADAPTER PROTEIN MCP1"/>
    <property type="match status" value="1"/>
</dbReference>
<gene>
    <name evidence="3" type="ORF">D9757_011326</name>
</gene>
<dbReference type="PANTHER" id="PTHR38409">
    <property type="entry name" value="MDM10-COMPLEMENTING PROTEIN 1"/>
    <property type="match status" value="1"/>
</dbReference>
<evidence type="ECO:0000313" key="4">
    <source>
        <dbReference type="Proteomes" id="UP000518752"/>
    </source>
</evidence>